<evidence type="ECO:0000256" key="13">
    <source>
        <dbReference type="ARBA" id="ARBA00043219"/>
    </source>
</evidence>
<keyword evidence="15" id="KW-1185">Reference proteome</keyword>
<comment type="cofactor">
    <cofactor evidence="1">
        <name>Mg(2+)</name>
        <dbReference type="ChEBI" id="CHEBI:18420"/>
    </cofactor>
</comment>
<name>A0A8S1CUF5_9INSE</name>
<comment type="similarity">
    <text evidence="2">Belongs to the protein prenyltransferase subunit alpha family.</text>
</comment>
<dbReference type="GO" id="GO:0005953">
    <property type="term" value="C:CAAX-protein geranylgeranyltransferase complex"/>
    <property type="evidence" value="ECO:0007669"/>
    <property type="project" value="TreeGrafter"/>
</dbReference>
<keyword evidence="8" id="KW-0460">Magnesium</keyword>
<proteinExistence type="inferred from homology"/>
<dbReference type="SUPFAM" id="SSF48439">
    <property type="entry name" value="Protein prenylyltransferase"/>
    <property type="match status" value="1"/>
</dbReference>
<evidence type="ECO:0000256" key="3">
    <source>
        <dbReference type="ARBA" id="ARBA00012700"/>
    </source>
</evidence>
<evidence type="ECO:0000313" key="14">
    <source>
        <dbReference type="EMBL" id="CAB3371551.1"/>
    </source>
</evidence>
<evidence type="ECO:0000256" key="1">
    <source>
        <dbReference type="ARBA" id="ARBA00001946"/>
    </source>
</evidence>
<dbReference type="PANTHER" id="PTHR11129:SF1">
    <property type="entry name" value="PROTEIN FARNESYLTRANSFERASE_GERANYLGERANYLTRANSFERASE TYPE-1 SUBUNIT ALPHA"/>
    <property type="match status" value="1"/>
</dbReference>
<evidence type="ECO:0000256" key="4">
    <source>
        <dbReference type="ARBA" id="ARBA00012702"/>
    </source>
</evidence>
<keyword evidence="7" id="KW-0677">Repeat</keyword>
<evidence type="ECO:0000256" key="5">
    <source>
        <dbReference type="ARBA" id="ARBA00022602"/>
    </source>
</evidence>
<evidence type="ECO:0000256" key="11">
    <source>
        <dbReference type="ARBA" id="ARBA00042436"/>
    </source>
</evidence>
<dbReference type="GO" id="GO:0005965">
    <property type="term" value="C:protein farnesyltransferase complex"/>
    <property type="evidence" value="ECO:0007669"/>
    <property type="project" value="TreeGrafter"/>
</dbReference>
<keyword evidence="5" id="KW-0637">Prenyltransferase</keyword>
<dbReference type="AlphaFoldDB" id="A0A8S1CUF5"/>
<gene>
    <name evidence="14" type="ORF">CLODIP_2_CD01620</name>
</gene>
<comment type="caution">
    <text evidence="14">The sequence shown here is derived from an EMBL/GenBank/DDBJ whole genome shotgun (WGS) entry which is preliminary data.</text>
</comment>
<dbReference type="EC" id="2.5.1.59" evidence="3"/>
<dbReference type="PROSITE" id="PS51147">
    <property type="entry name" value="PFTA"/>
    <property type="match status" value="4"/>
</dbReference>
<evidence type="ECO:0000256" key="12">
    <source>
        <dbReference type="ARBA" id="ARBA00043086"/>
    </source>
</evidence>
<dbReference type="PANTHER" id="PTHR11129">
    <property type="entry name" value="PROTEIN FARNESYLTRANSFERASE ALPHA SUBUNIT/RAB GERANYLGERANYL TRANSFERASE ALPHA SUBUNIT"/>
    <property type="match status" value="1"/>
</dbReference>
<organism evidence="14 15">
    <name type="scientific">Cloeon dipterum</name>
    <dbReference type="NCBI Taxonomy" id="197152"/>
    <lineage>
        <taxon>Eukaryota</taxon>
        <taxon>Metazoa</taxon>
        <taxon>Ecdysozoa</taxon>
        <taxon>Arthropoda</taxon>
        <taxon>Hexapoda</taxon>
        <taxon>Insecta</taxon>
        <taxon>Pterygota</taxon>
        <taxon>Palaeoptera</taxon>
        <taxon>Ephemeroptera</taxon>
        <taxon>Pisciforma</taxon>
        <taxon>Baetidae</taxon>
        <taxon>Cloeon</taxon>
    </lineage>
</organism>
<dbReference type="InterPro" id="IPR002088">
    <property type="entry name" value="Prenyl_trans_a"/>
</dbReference>
<dbReference type="OrthoDB" id="272289at2759"/>
<dbReference type="Pfam" id="PF01239">
    <property type="entry name" value="PPTA"/>
    <property type="match status" value="5"/>
</dbReference>
<evidence type="ECO:0000256" key="7">
    <source>
        <dbReference type="ARBA" id="ARBA00022737"/>
    </source>
</evidence>
<evidence type="ECO:0000256" key="10">
    <source>
        <dbReference type="ARBA" id="ARBA00041392"/>
    </source>
</evidence>
<reference evidence="14 15" key="1">
    <citation type="submission" date="2020-04" db="EMBL/GenBank/DDBJ databases">
        <authorList>
            <person name="Alioto T."/>
            <person name="Alioto T."/>
            <person name="Gomez Garrido J."/>
        </authorList>
    </citation>
    <scope>NUCLEOTIDE SEQUENCE [LARGE SCALE GENOMIC DNA]</scope>
</reference>
<keyword evidence="6" id="KW-0808">Transferase</keyword>
<sequence length="318" mass="37022">MSETESSGDECVLKCKKPAFVLYRNREEWKDVVPIPQADVHNAVVAINYSEKFKDVYDYLRAVLAKQEKSERVLKLTEDALNLNPANYSVWQYRREILRCLKIDLRRELVFSAKMIHQHPKNYQVWYHRKAIVEMLGDPSAELELTKNDLEYDSKNYHAWQHRQWVVQTFGMFDGEMVLCDTMIEADIRNNSAWNHRFFVMSNTTGFTPQVVAAQVDYTLQQISKAIHNESAWNFLRGILCQTKDGISGNIKVNTFCENLIASNNISPQLLAFLVDINMALAKEDQQAREKVKELCMQLATDVDTIRHNYWNYLAQTV</sequence>
<evidence type="ECO:0000256" key="6">
    <source>
        <dbReference type="ARBA" id="ARBA00022679"/>
    </source>
</evidence>
<evidence type="ECO:0000256" key="2">
    <source>
        <dbReference type="ARBA" id="ARBA00006734"/>
    </source>
</evidence>
<protein>
    <recommendedName>
        <fullName evidence="9">Protein farnesyltransferase/geranylgeranyltransferase type-1 subunit alpha</fullName>
        <ecNumber evidence="4">2.5.1.58</ecNumber>
        <ecNumber evidence="3">2.5.1.59</ecNumber>
    </recommendedName>
    <alternativeName>
        <fullName evidence="12">CAAX farnesyltransferase subunit alpha</fullName>
    </alternativeName>
    <alternativeName>
        <fullName evidence="11">FTase-alpha</fullName>
    </alternativeName>
    <alternativeName>
        <fullName evidence="10">Ras proteins prenyltransferase subunit alpha</fullName>
    </alternativeName>
    <alternativeName>
        <fullName evidence="13">Type I protein geranyl-geranyltransferase subunit alpha</fullName>
    </alternativeName>
</protein>
<evidence type="ECO:0000256" key="9">
    <source>
        <dbReference type="ARBA" id="ARBA00040965"/>
    </source>
</evidence>
<dbReference type="Proteomes" id="UP000494165">
    <property type="component" value="Unassembled WGS sequence"/>
</dbReference>
<dbReference type="EC" id="2.5.1.58" evidence="4"/>
<evidence type="ECO:0000256" key="8">
    <source>
        <dbReference type="ARBA" id="ARBA00022842"/>
    </source>
</evidence>
<dbReference type="GO" id="GO:0004662">
    <property type="term" value="F:CAAX-protein geranylgeranyltransferase activity"/>
    <property type="evidence" value="ECO:0007669"/>
    <property type="project" value="UniProtKB-EC"/>
</dbReference>
<accession>A0A8S1CUF5</accession>
<dbReference type="Gene3D" id="1.25.40.120">
    <property type="entry name" value="Protein prenylyltransferase"/>
    <property type="match status" value="1"/>
</dbReference>
<evidence type="ECO:0000313" key="15">
    <source>
        <dbReference type="Proteomes" id="UP000494165"/>
    </source>
</evidence>
<dbReference type="EMBL" id="CADEPI010000063">
    <property type="protein sequence ID" value="CAB3371551.1"/>
    <property type="molecule type" value="Genomic_DNA"/>
</dbReference>
<dbReference type="GO" id="GO:0004660">
    <property type="term" value="F:protein farnesyltransferase activity"/>
    <property type="evidence" value="ECO:0007669"/>
    <property type="project" value="UniProtKB-EC"/>
</dbReference>